<organism evidence="7 8">
    <name type="scientific">Luteococcus japonicus</name>
    <dbReference type="NCBI Taxonomy" id="33984"/>
    <lineage>
        <taxon>Bacteria</taxon>
        <taxon>Bacillati</taxon>
        <taxon>Actinomycetota</taxon>
        <taxon>Actinomycetes</taxon>
        <taxon>Propionibacteriales</taxon>
        <taxon>Propionibacteriaceae</taxon>
        <taxon>Luteococcus</taxon>
    </lineage>
</organism>
<dbReference type="EMBL" id="RKHG01000001">
    <property type="protein sequence ID" value="ROR53555.1"/>
    <property type="molecule type" value="Genomic_DNA"/>
</dbReference>
<dbReference type="Proteomes" id="UP000275749">
    <property type="component" value="Unassembled WGS sequence"/>
</dbReference>
<accession>A0A3N1ZRQ2</accession>
<protein>
    <submittedName>
        <fullName evidence="7">DoxX-like protein</fullName>
    </submittedName>
</protein>
<keyword evidence="4 5" id="KW-0472">Membrane</keyword>
<dbReference type="AlphaFoldDB" id="A0A3N1ZRQ2"/>
<evidence type="ECO:0000259" key="6">
    <source>
        <dbReference type="Pfam" id="PF07291"/>
    </source>
</evidence>
<dbReference type="Pfam" id="PF07291">
    <property type="entry name" value="MauE"/>
    <property type="match status" value="1"/>
</dbReference>
<evidence type="ECO:0000313" key="7">
    <source>
        <dbReference type="EMBL" id="ROR53555.1"/>
    </source>
</evidence>
<feature type="transmembrane region" description="Helical" evidence="5">
    <location>
        <begin position="101"/>
        <end position="118"/>
    </location>
</feature>
<dbReference type="GO" id="GO:0016020">
    <property type="term" value="C:membrane"/>
    <property type="evidence" value="ECO:0007669"/>
    <property type="project" value="UniProtKB-SubCell"/>
</dbReference>
<evidence type="ECO:0000256" key="3">
    <source>
        <dbReference type="ARBA" id="ARBA00022989"/>
    </source>
</evidence>
<name>A0A3N1ZRQ2_9ACTN</name>
<gene>
    <name evidence="7" type="ORF">EDD41_0712</name>
</gene>
<keyword evidence="3 5" id="KW-1133">Transmembrane helix</keyword>
<evidence type="ECO:0000256" key="5">
    <source>
        <dbReference type="SAM" id="Phobius"/>
    </source>
</evidence>
<feature type="transmembrane region" description="Helical" evidence="5">
    <location>
        <begin position="27"/>
        <end position="45"/>
    </location>
</feature>
<feature type="transmembrane region" description="Helical" evidence="5">
    <location>
        <begin position="73"/>
        <end position="94"/>
    </location>
</feature>
<reference evidence="7 8" key="1">
    <citation type="submission" date="2018-11" db="EMBL/GenBank/DDBJ databases">
        <title>Sequencing the genomes of 1000 actinobacteria strains.</title>
        <authorList>
            <person name="Klenk H.-P."/>
        </authorList>
    </citation>
    <scope>NUCLEOTIDE SEQUENCE [LARGE SCALE GENOMIC DNA]</scope>
    <source>
        <strain evidence="7 8">DSM 10546</strain>
    </source>
</reference>
<comment type="subcellular location">
    <subcellularLocation>
        <location evidence="1">Membrane</location>
        <topology evidence="1">Multi-pass membrane protein</topology>
    </subcellularLocation>
</comment>
<dbReference type="InterPro" id="IPR009908">
    <property type="entry name" value="Methylamine_util_MauE"/>
</dbReference>
<evidence type="ECO:0000256" key="2">
    <source>
        <dbReference type="ARBA" id="ARBA00022692"/>
    </source>
</evidence>
<sequence>MSARREGDLGTAGYHDPVIEKTTSRDWIGLLARLVLGGALLYAGLTKIGNLEGSVLSVRAYQLDFLPYSLEKAIGYGLPILEIALGLIIIIGLFTRVSAAIGTLMMLVFIAGISQAWARGLSIDCGCFSQGGQTDDPKYLSEIIRDTIFALAGLWLVWRPKSAFSVDNWLFRPITTRFDDIDADEDALVGEDTPR</sequence>
<dbReference type="GO" id="GO:0030416">
    <property type="term" value="P:methylamine metabolic process"/>
    <property type="evidence" value="ECO:0007669"/>
    <property type="project" value="InterPro"/>
</dbReference>
<comment type="caution">
    <text evidence="7">The sequence shown here is derived from an EMBL/GenBank/DDBJ whole genome shotgun (WGS) entry which is preliminary data.</text>
</comment>
<evidence type="ECO:0000256" key="4">
    <source>
        <dbReference type="ARBA" id="ARBA00023136"/>
    </source>
</evidence>
<evidence type="ECO:0000256" key="1">
    <source>
        <dbReference type="ARBA" id="ARBA00004141"/>
    </source>
</evidence>
<keyword evidence="2 5" id="KW-0812">Transmembrane</keyword>
<proteinExistence type="predicted"/>
<feature type="domain" description="Methylamine utilisation protein MauE" evidence="6">
    <location>
        <begin position="26"/>
        <end position="158"/>
    </location>
</feature>
<evidence type="ECO:0000313" key="8">
    <source>
        <dbReference type="Proteomes" id="UP000275749"/>
    </source>
</evidence>